<dbReference type="AlphaFoldDB" id="A0A835IC31"/>
<feature type="domain" description="MULE transposase" evidence="1">
    <location>
        <begin position="12"/>
        <end position="105"/>
    </location>
</feature>
<proteinExistence type="predicted"/>
<keyword evidence="3" id="KW-1185">Reference proteome</keyword>
<evidence type="ECO:0000313" key="3">
    <source>
        <dbReference type="Proteomes" id="UP000631114"/>
    </source>
</evidence>
<accession>A0A835IC31</accession>
<gene>
    <name evidence="2" type="ORF">IFM89_028810</name>
</gene>
<organism evidence="2 3">
    <name type="scientific">Coptis chinensis</name>
    <dbReference type="NCBI Taxonomy" id="261450"/>
    <lineage>
        <taxon>Eukaryota</taxon>
        <taxon>Viridiplantae</taxon>
        <taxon>Streptophyta</taxon>
        <taxon>Embryophyta</taxon>
        <taxon>Tracheophyta</taxon>
        <taxon>Spermatophyta</taxon>
        <taxon>Magnoliopsida</taxon>
        <taxon>Ranunculales</taxon>
        <taxon>Ranunculaceae</taxon>
        <taxon>Coptidoideae</taxon>
        <taxon>Coptis</taxon>
    </lineage>
</organism>
<dbReference type="OrthoDB" id="683469at2759"/>
<sequence length="146" mass="17169">MRSLYDACRPLIELDDTHMKGSRSNMCHLSAIALDADGHVFPVIFSLVSKEANENWEWFLRCLRDHVVEYDNPIILMTDMHVSLISKVPEVFPRAKHELAYIHMSRRAHNSFNKPKRQEVLAICFFQFQVLKRHFHGYYGEHPINC</sequence>
<protein>
    <recommendedName>
        <fullName evidence="1">MULE transposase domain-containing protein</fullName>
    </recommendedName>
</protein>
<evidence type="ECO:0000259" key="1">
    <source>
        <dbReference type="Pfam" id="PF10551"/>
    </source>
</evidence>
<reference evidence="2 3" key="1">
    <citation type="submission" date="2020-10" db="EMBL/GenBank/DDBJ databases">
        <title>The Coptis chinensis genome and diversification of protoberbering-type alkaloids.</title>
        <authorList>
            <person name="Wang B."/>
            <person name="Shu S."/>
            <person name="Song C."/>
            <person name="Liu Y."/>
        </authorList>
    </citation>
    <scope>NUCLEOTIDE SEQUENCE [LARGE SCALE GENOMIC DNA]</scope>
    <source>
        <strain evidence="2">HL-2020</strain>
        <tissue evidence="2">Leaf</tissue>
    </source>
</reference>
<dbReference type="Pfam" id="PF10551">
    <property type="entry name" value="MULE"/>
    <property type="match status" value="1"/>
</dbReference>
<dbReference type="PANTHER" id="PTHR31973">
    <property type="entry name" value="POLYPROTEIN, PUTATIVE-RELATED"/>
    <property type="match status" value="1"/>
</dbReference>
<name>A0A835IC31_9MAGN</name>
<dbReference type="InterPro" id="IPR018289">
    <property type="entry name" value="MULE_transposase_dom"/>
</dbReference>
<dbReference type="Proteomes" id="UP000631114">
    <property type="component" value="Unassembled WGS sequence"/>
</dbReference>
<dbReference type="PANTHER" id="PTHR31973:SF187">
    <property type="entry name" value="MUTATOR TRANSPOSASE MUDRA PROTEIN"/>
    <property type="match status" value="1"/>
</dbReference>
<evidence type="ECO:0000313" key="2">
    <source>
        <dbReference type="EMBL" id="KAF9616175.1"/>
    </source>
</evidence>
<dbReference type="EMBL" id="JADFTS010000003">
    <property type="protein sequence ID" value="KAF9616175.1"/>
    <property type="molecule type" value="Genomic_DNA"/>
</dbReference>
<comment type="caution">
    <text evidence="2">The sequence shown here is derived from an EMBL/GenBank/DDBJ whole genome shotgun (WGS) entry which is preliminary data.</text>
</comment>